<dbReference type="InterPro" id="IPR004659">
    <property type="entry name" value="RNase_E/G"/>
</dbReference>
<dbReference type="SUPFAM" id="SSF50249">
    <property type="entry name" value="Nucleic acid-binding proteins"/>
    <property type="match status" value="1"/>
</dbReference>
<evidence type="ECO:0000256" key="4">
    <source>
        <dbReference type="ARBA" id="ARBA00017719"/>
    </source>
</evidence>
<dbReference type="GO" id="GO:0005737">
    <property type="term" value="C:cytoplasm"/>
    <property type="evidence" value="ECO:0007669"/>
    <property type="project" value="UniProtKB-SubCell"/>
</dbReference>
<evidence type="ECO:0000256" key="1">
    <source>
        <dbReference type="ARBA" id="ARBA00001946"/>
    </source>
</evidence>
<keyword evidence="14" id="KW-0460">Magnesium</keyword>
<gene>
    <name evidence="18" type="ORF">DCC88_09060</name>
</gene>
<organism evidence="18 19">
    <name type="scientific">Spirobacillus cienkowskii</name>
    <dbReference type="NCBI Taxonomy" id="495820"/>
    <lineage>
        <taxon>Bacteria</taxon>
        <taxon>Pseudomonadati</taxon>
        <taxon>Bdellovibrionota</taxon>
        <taxon>Oligoflexia</taxon>
        <taxon>Silvanigrellales</taxon>
        <taxon>Spirobacillus</taxon>
    </lineage>
</organism>
<evidence type="ECO:0000256" key="12">
    <source>
        <dbReference type="ARBA" id="ARBA00022759"/>
    </source>
</evidence>
<protein>
    <recommendedName>
        <fullName evidence="4">Ribonuclease G</fullName>
    </recommendedName>
</protein>
<dbReference type="AlphaFoldDB" id="A0A369KS06"/>
<evidence type="ECO:0000256" key="9">
    <source>
        <dbReference type="ARBA" id="ARBA00022722"/>
    </source>
</evidence>
<keyword evidence="15" id="KW-0694">RNA-binding</keyword>
<evidence type="ECO:0000256" key="14">
    <source>
        <dbReference type="ARBA" id="ARBA00022842"/>
    </source>
</evidence>
<evidence type="ECO:0000259" key="17">
    <source>
        <dbReference type="SMART" id="SM00316"/>
    </source>
</evidence>
<dbReference type="InterPro" id="IPR003029">
    <property type="entry name" value="S1_domain"/>
</dbReference>
<dbReference type="GO" id="GO:0046872">
    <property type="term" value="F:metal ion binding"/>
    <property type="evidence" value="ECO:0007669"/>
    <property type="project" value="UniProtKB-KW"/>
</dbReference>
<keyword evidence="6" id="KW-0698">rRNA processing</keyword>
<sequence length="517" mass="58746">MVAKQLVINSTSYETRVALIEGGQVSEYYIERSRDRGIVGGIYKGKVIRVLPGMQSCFVDIGLERAAFLYGGDIKPEGLQELPEEFDDDGKSIHSSQSEDDDNLDNVNSKSYHKNYKISDLVKEGQEILVQVAKDAISTKGARVTTYLSLPGRYVVLMPSINHIGVSRRIQCEEERVRLRSIVQKIKPDGAGIIVRTASENVPEDKIIADIDFLAKLWETLRIKSLKSKSPCLVHEDLDLVFRATRDLISRDLDRIVIDDKKRYEDLVRFLNRFSVKLGAQVQLYQGETQIFDAFGIEQEVSRALGSKVWLKSGGYLIIEQTEALTAIDVNTGRFVGNKSLGDTIVKTNLEAVKEIVQQLRLRNIGGIIILDFIDMDRTEDRDKVFLALVEELKKDKAKTTVLRISEMGLVQMTRKRTEESLMQKMTIGCPYCEGNGHVKSPSTISYEVIRELLREFNRSNNEGFVVKANPQVSDRLLEEDKIFLDELKLKYSKKIVVKSYVDFHIEHFEIAPIRFE</sequence>
<dbReference type="Proteomes" id="UP000253934">
    <property type="component" value="Unassembled WGS sequence"/>
</dbReference>
<dbReference type="NCBIfam" id="TIGR00757">
    <property type="entry name" value="RNaseEG"/>
    <property type="match status" value="1"/>
</dbReference>
<comment type="caution">
    <text evidence="18">The sequence shown here is derived from an EMBL/GenBank/DDBJ whole genome shotgun (WGS) entry which is preliminary data.</text>
</comment>
<dbReference type="CDD" id="cd04453">
    <property type="entry name" value="S1_RNase_E"/>
    <property type="match status" value="1"/>
</dbReference>
<evidence type="ECO:0000313" key="18">
    <source>
        <dbReference type="EMBL" id="RDB35627.1"/>
    </source>
</evidence>
<evidence type="ECO:0000256" key="3">
    <source>
        <dbReference type="ARBA" id="ARBA00005663"/>
    </source>
</evidence>
<dbReference type="Pfam" id="PF20833">
    <property type="entry name" value="RNase_E_G_Thio"/>
    <property type="match status" value="1"/>
</dbReference>
<dbReference type="Pfam" id="PF10150">
    <property type="entry name" value="RNase_E_G"/>
    <property type="match status" value="1"/>
</dbReference>
<accession>A0A369KS06</accession>
<dbReference type="EMBL" id="QOVW01000079">
    <property type="protein sequence ID" value="RDB35627.1"/>
    <property type="molecule type" value="Genomic_DNA"/>
</dbReference>
<name>A0A369KS06_9BACT</name>
<dbReference type="GO" id="GO:0016787">
    <property type="term" value="F:hydrolase activity"/>
    <property type="evidence" value="ECO:0007669"/>
    <property type="project" value="UniProtKB-KW"/>
</dbReference>
<evidence type="ECO:0000256" key="10">
    <source>
        <dbReference type="ARBA" id="ARBA00022723"/>
    </source>
</evidence>
<dbReference type="Gene3D" id="3.40.1260.20">
    <property type="entry name" value="Ribonuclease E, catalytic domain"/>
    <property type="match status" value="1"/>
</dbReference>
<keyword evidence="10" id="KW-0479">Metal-binding</keyword>
<evidence type="ECO:0000256" key="11">
    <source>
        <dbReference type="ARBA" id="ARBA00022730"/>
    </source>
</evidence>
<keyword evidence="12" id="KW-0255">Endonuclease</keyword>
<dbReference type="InterPro" id="IPR019307">
    <property type="entry name" value="RNA-bd_AU-1/RNase_E/G"/>
</dbReference>
<feature type="domain" description="S1 motif" evidence="17">
    <location>
        <begin position="38"/>
        <end position="147"/>
    </location>
</feature>
<dbReference type="SMART" id="SM00316">
    <property type="entry name" value="S1"/>
    <property type="match status" value="1"/>
</dbReference>
<dbReference type="GO" id="GO:0006364">
    <property type="term" value="P:rRNA processing"/>
    <property type="evidence" value="ECO:0007669"/>
    <property type="project" value="UniProtKB-KW"/>
</dbReference>
<proteinExistence type="inferred from homology"/>
<dbReference type="PANTHER" id="PTHR30001">
    <property type="entry name" value="RIBONUCLEASE"/>
    <property type="match status" value="1"/>
</dbReference>
<comment type="similarity">
    <text evidence="3">Belongs to the RNase E/G family. RNase G subfamily.</text>
</comment>
<evidence type="ECO:0000313" key="19">
    <source>
        <dbReference type="Proteomes" id="UP000253934"/>
    </source>
</evidence>
<evidence type="ECO:0000256" key="7">
    <source>
        <dbReference type="ARBA" id="ARBA00022555"/>
    </source>
</evidence>
<keyword evidence="19" id="KW-1185">Reference proteome</keyword>
<evidence type="ECO:0000256" key="2">
    <source>
        <dbReference type="ARBA" id="ARBA00004496"/>
    </source>
</evidence>
<keyword evidence="11" id="KW-0699">rRNA-binding</keyword>
<keyword evidence="7" id="KW-0820">tRNA-binding</keyword>
<dbReference type="GO" id="GO:0004540">
    <property type="term" value="F:RNA nuclease activity"/>
    <property type="evidence" value="ECO:0007669"/>
    <property type="project" value="InterPro"/>
</dbReference>
<dbReference type="PANTHER" id="PTHR30001:SF0">
    <property type="entry name" value="RIBONUCLEASE G"/>
    <property type="match status" value="1"/>
</dbReference>
<reference evidence="18" key="1">
    <citation type="submission" date="2018-04" db="EMBL/GenBank/DDBJ databases">
        <title>Draft genome sequence of the Candidatus Spirobacillus cienkowskii, a pathogen of freshwater Daphnia species, reconstructed from hemolymph metagenomic reads.</title>
        <authorList>
            <person name="Bresciani L."/>
            <person name="Lemos L.N."/>
            <person name="Wale N."/>
            <person name="Lin J.Y."/>
            <person name="Fernandes G.R."/>
            <person name="Duffy M.A."/>
            <person name="Rodrigues J.M."/>
        </authorList>
    </citation>
    <scope>NUCLEOTIDE SEQUENCE [LARGE SCALE GENOMIC DNA]</scope>
    <source>
        <strain evidence="18">Binning01</strain>
    </source>
</reference>
<dbReference type="GO" id="GO:0019843">
    <property type="term" value="F:rRNA binding"/>
    <property type="evidence" value="ECO:0007669"/>
    <property type="project" value="UniProtKB-KW"/>
</dbReference>
<feature type="region of interest" description="Disordered" evidence="16">
    <location>
        <begin position="83"/>
        <end position="108"/>
    </location>
</feature>
<dbReference type="GO" id="GO:0004519">
    <property type="term" value="F:endonuclease activity"/>
    <property type="evidence" value="ECO:0007669"/>
    <property type="project" value="UniProtKB-KW"/>
</dbReference>
<evidence type="ECO:0000256" key="5">
    <source>
        <dbReference type="ARBA" id="ARBA00022490"/>
    </source>
</evidence>
<evidence type="ECO:0000256" key="6">
    <source>
        <dbReference type="ARBA" id="ARBA00022552"/>
    </source>
</evidence>
<keyword evidence="13" id="KW-0378">Hydrolase</keyword>
<dbReference type="GO" id="GO:0000049">
    <property type="term" value="F:tRNA binding"/>
    <property type="evidence" value="ECO:0007669"/>
    <property type="project" value="UniProtKB-KW"/>
</dbReference>
<dbReference type="InterPro" id="IPR012340">
    <property type="entry name" value="NA-bd_OB-fold"/>
</dbReference>
<comment type="cofactor">
    <cofactor evidence="1">
        <name>Mg(2+)</name>
        <dbReference type="ChEBI" id="CHEBI:18420"/>
    </cofactor>
</comment>
<dbReference type="GO" id="GO:0008033">
    <property type="term" value="P:tRNA processing"/>
    <property type="evidence" value="ECO:0007669"/>
    <property type="project" value="UniProtKB-KW"/>
</dbReference>
<keyword evidence="8" id="KW-0819">tRNA processing</keyword>
<dbReference type="InterPro" id="IPR048583">
    <property type="entry name" value="RNase_E_G_thioredoxin-like"/>
</dbReference>
<keyword evidence="9" id="KW-0540">Nuclease</keyword>
<evidence type="ECO:0000256" key="8">
    <source>
        <dbReference type="ARBA" id="ARBA00022694"/>
    </source>
</evidence>
<keyword evidence="5" id="KW-0963">Cytoplasm</keyword>
<dbReference type="Gene3D" id="2.40.50.140">
    <property type="entry name" value="Nucleic acid-binding proteins"/>
    <property type="match status" value="1"/>
</dbReference>
<evidence type="ECO:0000256" key="13">
    <source>
        <dbReference type="ARBA" id="ARBA00022801"/>
    </source>
</evidence>
<evidence type="ECO:0000256" key="16">
    <source>
        <dbReference type="SAM" id="MobiDB-lite"/>
    </source>
</evidence>
<evidence type="ECO:0000256" key="15">
    <source>
        <dbReference type="ARBA" id="ARBA00022884"/>
    </source>
</evidence>
<comment type="subcellular location">
    <subcellularLocation>
        <location evidence="2">Cytoplasm</location>
    </subcellularLocation>
</comment>